<dbReference type="PIRSF" id="PIRSF016661">
    <property type="entry name" value="BioY"/>
    <property type="match status" value="1"/>
</dbReference>
<dbReference type="PANTHER" id="PTHR34295:SF1">
    <property type="entry name" value="BIOTIN TRANSPORTER BIOY"/>
    <property type="match status" value="1"/>
</dbReference>
<name>A0A7C5VMN2_9BACT</name>
<dbReference type="AlphaFoldDB" id="A0A7C5VMN2"/>
<dbReference type="Gene3D" id="1.10.1760.20">
    <property type="match status" value="1"/>
</dbReference>
<keyword evidence="3" id="KW-1133">Transmembrane helix</keyword>
<dbReference type="PANTHER" id="PTHR34295">
    <property type="entry name" value="BIOTIN TRANSPORTER BIOY"/>
    <property type="match status" value="1"/>
</dbReference>
<comment type="caution">
    <text evidence="4">The sequence shown here is derived from an EMBL/GenBank/DDBJ whole genome shotgun (WGS) entry which is preliminary data.</text>
</comment>
<feature type="transmembrane region" description="Helical" evidence="3">
    <location>
        <begin position="56"/>
        <end position="75"/>
    </location>
</feature>
<dbReference type="GO" id="GO:0005886">
    <property type="term" value="C:plasma membrane"/>
    <property type="evidence" value="ECO:0007669"/>
    <property type="project" value="UniProtKB-SubCell"/>
</dbReference>
<organism evidence="4">
    <name type="scientific">Fervidobacterium thailandense</name>
    <dbReference type="NCBI Taxonomy" id="1008305"/>
    <lineage>
        <taxon>Bacteria</taxon>
        <taxon>Thermotogati</taxon>
        <taxon>Thermotogota</taxon>
        <taxon>Thermotogae</taxon>
        <taxon>Thermotogales</taxon>
        <taxon>Fervidobacteriaceae</taxon>
        <taxon>Fervidobacterium</taxon>
    </lineage>
</organism>
<evidence type="ECO:0000256" key="3">
    <source>
        <dbReference type="SAM" id="Phobius"/>
    </source>
</evidence>
<reference evidence="4" key="1">
    <citation type="journal article" date="2020" name="mSystems">
        <title>Genome- and Community-Level Interaction Insights into Carbon Utilization and Element Cycling Functions of Hydrothermarchaeota in Hydrothermal Sediment.</title>
        <authorList>
            <person name="Zhou Z."/>
            <person name="Liu Y."/>
            <person name="Xu W."/>
            <person name="Pan J."/>
            <person name="Luo Z.H."/>
            <person name="Li M."/>
        </authorList>
    </citation>
    <scope>NUCLEOTIDE SEQUENCE [LARGE SCALE GENOMIC DNA]</scope>
    <source>
        <strain evidence="4">SpSt-609</strain>
    </source>
</reference>
<comment type="similarity">
    <text evidence="1 2">Belongs to the BioY family.</text>
</comment>
<accession>A0A7C5VMN2</accession>
<gene>
    <name evidence="4" type="ORF">ENT77_06535</name>
</gene>
<dbReference type="Pfam" id="PF02632">
    <property type="entry name" value="BioY"/>
    <property type="match status" value="1"/>
</dbReference>
<dbReference type="GO" id="GO:0015225">
    <property type="term" value="F:biotin transmembrane transporter activity"/>
    <property type="evidence" value="ECO:0007669"/>
    <property type="project" value="UniProtKB-UniRule"/>
</dbReference>
<keyword evidence="2" id="KW-0813">Transport</keyword>
<feature type="transmembrane region" description="Helical" evidence="3">
    <location>
        <begin position="35"/>
        <end position="51"/>
    </location>
</feature>
<dbReference type="InterPro" id="IPR003784">
    <property type="entry name" value="BioY"/>
</dbReference>
<evidence type="ECO:0000256" key="2">
    <source>
        <dbReference type="PIRNR" id="PIRNR016661"/>
    </source>
</evidence>
<proteinExistence type="inferred from homology"/>
<feature type="transmembrane region" description="Helical" evidence="3">
    <location>
        <begin position="111"/>
        <end position="132"/>
    </location>
</feature>
<feature type="transmembrane region" description="Helical" evidence="3">
    <location>
        <begin position="144"/>
        <end position="165"/>
    </location>
</feature>
<keyword evidence="2 3" id="KW-0472">Membrane</keyword>
<comment type="subcellular location">
    <subcellularLocation>
        <location evidence="2">Cell membrane</location>
        <topology evidence="2">Multi-pass membrane protein</topology>
    </subcellularLocation>
</comment>
<evidence type="ECO:0000313" key="4">
    <source>
        <dbReference type="EMBL" id="HGU40838.1"/>
    </source>
</evidence>
<keyword evidence="2" id="KW-1003">Cell membrane</keyword>
<feature type="transmembrane region" description="Helical" evidence="3">
    <location>
        <begin position="81"/>
        <end position="102"/>
    </location>
</feature>
<sequence>MRRASDKYLFNLALASIFASLTAAGAQISIQLGPVPFTLQVLIIFLAGYLLKPRWAFLSLTIYLILGAIGIPVFANFSSGVGHLVGPTGGYLVAFPVSAYLISKLRRFNKILAGVVGLGVIYTLGWLVLGMHLGNFHKAFKVGVVPFIGFDALKLFIAIYISAFVDKRLTLREVEE</sequence>
<dbReference type="EMBL" id="DSZY01000029">
    <property type="protein sequence ID" value="HGU40838.1"/>
    <property type="molecule type" value="Genomic_DNA"/>
</dbReference>
<keyword evidence="3" id="KW-0812">Transmembrane</keyword>
<protein>
    <recommendedName>
        <fullName evidence="2">Biotin transporter</fullName>
    </recommendedName>
</protein>
<evidence type="ECO:0000256" key="1">
    <source>
        <dbReference type="ARBA" id="ARBA00010692"/>
    </source>
</evidence>